<dbReference type="Proteomes" id="UP000269945">
    <property type="component" value="Unassembled WGS sequence"/>
</dbReference>
<reference evidence="1 2" key="1">
    <citation type="submission" date="2018-10" db="EMBL/GenBank/DDBJ databases">
        <authorList>
            <person name="Ekblom R."/>
            <person name="Jareborg N."/>
        </authorList>
    </citation>
    <scope>NUCLEOTIDE SEQUENCE [LARGE SCALE GENOMIC DNA]</scope>
    <source>
        <tissue evidence="1">Muscle</tissue>
    </source>
</reference>
<organism evidence="1 2">
    <name type="scientific">Gulo gulo</name>
    <name type="common">Wolverine</name>
    <name type="synonym">Gluton</name>
    <dbReference type="NCBI Taxonomy" id="48420"/>
    <lineage>
        <taxon>Eukaryota</taxon>
        <taxon>Metazoa</taxon>
        <taxon>Chordata</taxon>
        <taxon>Craniata</taxon>
        <taxon>Vertebrata</taxon>
        <taxon>Euteleostomi</taxon>
        <taxon>Mammalia</taxon>
        <taxon>Eutheria</taxon>
        <taxon>Laurasiatheria</taxon>
        <taxon>Carnivora</taxon>
        <taxon>Caniformia</taxon>
        <taxon>Musteloidea</taxon>
        <taxon>Mustelidae</taxon>
        <taxon>Guloninae</taxon>
        <taxon>Gulo</taxon>
    </lineage>
</organism>
<protein>
    <submittedName>
        <fullName evidence="1">Uncharacterized protein</fullName>
    </submittedName>
</protein>
<gene>
    <name evidence="1" type="ORF">BN2614_LOCUS1</name>
</gene>
<accession>A0A9X9LP17</accession>
<evidence type="ECO:0000313" key="2">
    <source>
        <dbReference type="Proteomes" id="UP000269945"/>
    </source>
</evidence>
<proteinExistence type="predicted"/>
<dbReference type="AlphaFoldDB" id="A0A9X9LP17"/>
<name>A0A9X9LP17_GULGU</name>
<keyword evidence="2" id="KW-1185">Reference proteome</keyword>
<dbReference type="EMBL" id="CYRY02009487">
    <property type="protein sequence ID" value="VCW77867.1"/>
    <property type="molecule type" value="Genomic_DNA"/>
</dbReference>
<comment type="caution">
    <text evidence="1">The sequence shown here is derived from an EMBL/GenBank/DDBJ whole genome shotgun (WGS) entry which is preliminary data.</text>
</comment>
<sequence length="54" mass="6213">MNFNTTPPLMRLMSSLQTIYKSFKIIWVSGCGGHNRLKASIPLRYIPKCPTRIM</sequence>
<evidence type="ECO:0000313" key="1">
    <source>
        <dbReference type="EMBL" id="VCW77867.1"/>
    </source>
</evidence>